<keyword evidence="4 11" id="KW-0949">S-adenosyl-L-methionine</keyword>
<dbReference type="GO" id="GO:0005737">
    <property type="term" value="C:cytoplasm"/>
    <property type="evidence" value="ECO:0007669"/>
    <property type="project" value="UniProtKB-SubCell"/>
</dbReference>
<keyword evidence="1 11" id="KW-0698">rRNA processing</keyword>
<dbReference type="RefSeq" id="WP_076201323.1">
    <property type="nucleotide sequence ID" value="NZ_CP019236.1"/>
</dbReference>
<feature type="binding site" evidence="11">
    <location>
        <position position="64"/>
    </location>
    <ligand>
        <name>S-adenosyl-L-methionine</name>
        <dbReference type="ChEBI" id="CHEBI:59789"/>
    </ligand>
</feature>
<keyword evidence="11" id="KW-0963">Cytoplasm</keyword>
<evidence type="ECO:0000256" key="10">
    <source>
        <dbReference type="ARBA" id="ARBA00048970"/>
    </source>
</evidence>
<dbReference type="Proteomes" id="UP000186609">
    <property type="component" value="Chromosome"/>
</dbReference>
<dbReference type="InterPro" id="IPR015507">
    <property type="entry name" value="rRNA-MeTfrase_E"/>
</dbReference>
<name>A0A1P8JZI1_9BURK</name>
<evidence type="ECO:0000256" key="6">
    <source>
        <dbReference type="ARBA" id="ARBA00038861"/>
    </source>
</evidence>
<comment type="catalytic activity">
    <reaction evidence="10 11">
        <text>uridine(2552) in 23S rRNA + S-adenosyl-L-methionine = 2'-O-methyluridine(2552) in 23S rRNA + S-adenosyl-L-homocysteine + H(+)</text>
        <dbReference type="Rhea" id="RHEA:42720"/>
        <dbReference type="Rhea" id="RHEA-COMP:10202"/>
        <dbReference type="Rhea" id="RHEA-COMP:10203"/>
        <dbReference type="ChEBI" id="CHEBI:15378"/>
        <dbReference type="ChEBI" id="CHEBI:57856"/>
        <dbReference type="ChEBI" id="CHEBI:59789"/>
        <dbReference type="ChEBI" id="CHEBI:65315"/>
        <dbReference type="ChEBI" id="CHEBI:74478"/>
        <dbReference type="EC" id="2.1.1.166"/>
    </reaction>
</comment>
<feature type="binding site" evidence="11">
    <location>
        <position position="66"/>
    </location>
    <ligand>
        <name>S-adenosyl-L-methionine</name>
        <dbReference type="ChEBI" id="CHEBI:59789"/>
    </ligand>
</feature>
<feature type="active site" description="Proton acceptor" evidence="11 12">
    <location>
        <position position="178"/>
    </location>
</feature>
<proteinExistence type="inferred from homology"/>
<evidence type="ECO:0000256" key="2">
    <source>
        <dbReference type="ARBA" id="ARBA00022603"/>
    </source>
</evidence>
<organism evidence="14 15">
    <name type="scientific">Rhodoferax koreensis</name>
    <dbReference type="NCBI Taxonomy" id="1842727"/>
    <lineage>
        <taxon>Bacteria</taxon>
        <taxon>Pseudomonadati</taxon>
        <taxon>Pseudomonadota</taxon>
        <taxon>Betaproteobacteria</taxon>
        <taxon>Burkholderiales</taxon>
        <taxon>Comamonadaceae</taxon>
        <taxon>Rhodoferax</taxon>
    </lineage>
</organism>
<evidence type="ECO:0000259" key="13">
    <source>
        <dbReference type="Pfam" id="PF01728"/>
    </source>
</evidence>
<evidence type="ECO:0000313" key="15">
    <source>
        <dbReference type="Proteomes" id="UP000186609"/>
    </source>
</evidence>
<comment type="function">
    <text evidence="5 11">Specifically methylates the uridine in position 2552 of 23S rRNA at the 2'-O position of the ribose in the fully assembled 50S ribosomal subunit.</text>
</comment>
<evidence type="ECO:0000313" key="14">
    <source>
        <dbReference type="EMBL" id="APW39163.1"/>
    </source>
</evidence>
<evidence type="ECO:0000256" key="7">
    <source>
        <dbReference type="ARBA" id="ARBA00041129"/>
    </source>
</evidence>
<accession>A0A1P8JZI1</accession>
<dbReference type="Gene3D" id="3.40.50.150">
    <property type="entry name" value="Vaccinia Virus protein VP39"/>
    <property type="match status" value="1"/>
</dbReference>
<dbReference type="EMBL" id="CP019236">
    <property type="protein sequence ID" value="APW39163.1"/>
    <property type="molecule type" value="Genomic_DNA"/>
</dbReference>
<dbReference type="KEGG" id="rhy:RD110_19700"/>
<evidence type="ECO:0000256" key="4">
    <source>
        <dbReference type="ARBA" id="ARBA00022691"/>
    </source>
</evidence>
<evidence type="ECO:0000256" key="8">
    <source>
        <dbReference type="ARBA" id="ARBA00041995"/>
    </source>
</evidence>
<dbReference type="GO" id="GO:0008650">
    <property type="term" value="F:rRNA (uridine-2'-O-)-methyltransferase activity"/>
    <property type="evidence" value="ECO:0007669"/>
    <property type="project" value="UniProtKB-UniRule"/>
</dbReference>
<dbReference type="FunFam" id="3.40.50.150:FF:000005">
    <property type="entry name" value="Ribosomal RNA large subunit methyltransferase E"/>
    <property type="match status" value="1"/>
</dbReference>
<comment type="similarity">
    <text evidence="11">Belongs to the class I-like SAM-binding methyltransferase superfamily. RNA methyltransferase RlmE family.</text>
</comment>
<keyword evidence="3 11" id="KW-0808">Transferase</keyword>
<dbReference type="OrthoDB" id="9790080at2"/>
<dbReference type="EC" id="2.1.1.166" evidence="6 11"/>
<dbReference type="AlphaFoldDB" id="A0A1P8JZI1"/>
<evidence type="ECO:0000256" key="1">
    <source>
        <dbReference type="ARBA" id="ARBA00022552"/>
    </source>
</evidence>
<feature type="domain" description="Ribosomal RNA methyltransferase FtsJ" evidence="13">
    <location>
        <begin position="32"/>
        <end position="220"/>
    </location>
</feature>
<keyword evidence="2 11" id="KW-0489">Methyltransferase</keyword>
<evidence type="ECO:0000256" key="11">
    <source>
        <dbReference type="HAMAP-Rule" id="MF_01547"/>
    </source>
</evidence>
<dbReference type="SUPFAM" id="SSF53335">
    <property type="entry name" value="S-adenosyl-L-methionine-dependent methyltransferases"/>
    <property type="match status" value="1"/>
</dbReference>
<evidence type="ECO:0000256" key="3">
    <source>
        <dbReference type="ARBA" id="ARBA00022679"/>
    </source>
</evidence>
<feature type="binding site" evidence="11">
    <location>
        <position position="113"/>
    </location>
    <ligand>
        <name>S-adenosyl-L-methionine</name>
        <dbReference type="ChEBI" id="CHEBI:59789"/>
    </ligand>
</feature>
<dbReference type="PIRSF" id="PIRSF005461">
    <property type="entry name" value="23S_rRNA_mtase"/>
    <property type="match status" value="1"/>
</dbReference>
<dbReference type="HAMAP" id="MF_01547">
    <property type="entry name" value="RNA_methyltr_E"/>
    <property type="match status" value="1"/>
</dbReference>
<protein>
    <recommendedName>
        <fullName evidence="7 11">Ribosomal RNA large subunit methyltransferase E</fullName>
        <ecNumber evidence="6 11">2.1.1.166</ecNumber>
    </recommendedName>
    <alternativeName>
        <fullName evidence="9 11">23S rRNA Um2552 methyltransferase</fullName>
    </alternativeName>
    <alternativeName>
        <fullName evidence="8 11">rRNA (uridine-2'-O-)-methyltransferase</fullName>
    </alternativeName>
</protein>
<dbReference type="PANTHER" id="PTHR10920:SF18">
    <property type="entry name" value="RRNA METHYLTRANSFERASE 2, MITOCHONDRIAL"/>
    <property type="match status" value="1"/>
</dbReference>
<dbReference type="STRING" id="1842727.RD110_19700"/>
<keyword evidence="15" id="KW-1185">Reference proteome</keyword>
<dbReference type="InterPro" id="IPR002877">
    <property type="entry name" value="RNA_MeTrfase_FtsJ_dom"/>
</dbReference>
<evidence type="ECO:0000256" key="9">
    <source>
        <dbReference type="ARBA" id="ARBA00042745"/>
    </source>
</evidence>
<feature type="binding site" evidence="11">
    <location>
        <position position="138"/>
    </location>
    <ligand>
        <name>S-adenosyl-L-methionine</name>
        <dbReference type="ChEBI" id="CHEBI:59789"/>
    </ligand>
</feature>
<dbReference type="InterPro" id="IPR050082">
    <property type="entry name" value="RNA_methyltr_RlmE"/>
</dbReference>
<gene>
    <name evidence="11" type="primary">rlmE</name>
    <name evidence="11" type="synonym">ftsJ</name>
    <name evidence="11" type="synonym">rrmJ</name>
    <name evidence="14" type="ORF">RD110_19700</name>
</gene>
<evidence type="ECO:0000256" key="5">
    <source>
        <dbReference type="ARBA" id="ARBA00037569"/>
    </source>
</evidence>
<dbReference type="Pfam" id="PF01728">
    <property type="entry name" value="FtsJ"/>
    <property type="match status" value="1"/>
</dbReference>
<feature type="binding site" evidence="11">
    <location>
        <position position="97"/>
    </location>
    <ligand>
        <name>S-adenosyl-L-methionine</name>
        <dbReference type="ChEBI" id="CHEBI:59789"/>
    </ligand>
</feature>
<dbReference type="PANTHER" id="PTHR10920">
    <property type="entry name" value="RIBOSOMAL RNA METHYLTRANSFERASE"/>
    <property type="match status" value="1"/>
</dbReference>
<dbReference type="InterPro" id="IPR029063">
    <property type="entry name" value="SAM-dependent_MTases_sf"/>
</dbReference>
<evidence type="ECO:0000256" key="12">
    <source>
        <dbReference type="PIRSR" id="PIRSR005461-1"/>
    </source>
</evidence>
<reference evidence="14 15" key="1">
    <citation type="submission" date="2017-01" db="EMBL/GenBank/DDBJ databases">
        <authorList>
            <person name="Mah S.A."/>
            <person name="Swanson W.J."/>
            <person name="Moy G.W."/>
            <person name="Vacquier V.D."/>
        </authorList>
    </citation>
    <scope>NUCLEOTIDE SEQUENCE [LARGE SCALE GENOMIC DNA]</scope>
    <source>
        <strain evidence="14 15">DCY110</strain>
    </source>
</reference>
<comment type="subcellular location">
    <subcellularLocation>
        <location evidence="11">Cytoplasm</location>
    </subcellularLocation>
</comment>
<sequence>MKVKTQSKKVNKAWLNDHVNDPYVILAKREGYRARAAYKLKEIDESLHLIKPGQVVVDLGSAPGAWSQYVRRKLSPKTATGGGAAAGELNGTIIAIDLLPMEPVEGVQFFQGDFREAEVLGLLTQALGGRLADVVVSDMAPNLSGLASVDTARVAELIELAVEFCQIHMKREGALVVKVFHGSGYNELVQLFKRSFNTVKPVKPKASRDKSSETFLVGLGLKAVA</sequence>